<dbReference type="InterPro" id="IPR011335">
    <property type="entry name" value="Restrct_endonuc-II-like"/>
</dbReference>
<organism evidence="2 3">
    <name type="scientific">Phormidium nigroviride PCC 7112</name>
    <dbReference type="NCBI Taxonomy" id="179408"/>
    <lineage>
        <taxon>Bacteria</taxon>
        <taxon>Bacillati</taxon>
        <taxon>Cyanobacteriota</taxon>
        <taxon>Cyanophyceae</taxon>
        <taxon>Oscillatoriophycideae</taxon>
        <taxon>Oscillatoriales</taxon>
        <taxon>Oscillatoriaceae</taxon>
        <taxon>Phormidium</taxon>
    </lineage>
</organism>
<accession>K9VFN9</accession>
<dbReference type="Pfam" id="PF05685">
    <property type="entry name" value="Uma2"/>
    <property type="match status" value="1"/>
</dbReference>
<evidence type="ECO:0000313" key="3">
    <source>
        <dbReference type="Proteomes" id="UP000010478"/>
    </source>
</evidence>
<protein>
    <recommendedName>
        <fullName evidence="1">Putative restriction endonuclease domain-containing protein</fullName>
    </recommendedName>
</protein>
<feature type="domain" description="Putative restriction endonuclease" evidence="1">
    <location>
        <begin position="13"/>
        <end position="174"/>
    </location>
</feature>
<dbReference type="eggNOG" id="COG4636">
    <property type="taxonomic scope" value="Bacteria"/>
</dbReference>
<dbReference type="SUPFAM" id="SSF52980">
    <property type="entry name" value="Restriction endonuclease-like"/>
    <property type="match status" value="1"/>
</dbReference>
<dbReference type="STRING" id="179408.Osc7112_1848"/>
<proteinExistence type="predicted"/>
<sequence length="179" mass="19956">MVTATIISDNLALEDFVTEPPDNMELVDGQLVEKNGMTLKTGKIQSKLSRYWGDYKDSSGQGGEAYVEVPCRTNQQIRRPDVAYLTPELVAQFGNLATLPQSFPLIAEIVSPTDIAEDVFLKAQEYLESSCQEVWLVFPESRLIFVMTQNQILTFRSGDTASTQQILIGFSIDVDRLLA</sequence>
<dbReference type="RefSeq" id="WP_015175649.1">
    <property type="nucleotide sequence ID" value="NC_019729.1"/>
</dbReference>
<dbReference type="PANTHER" id="PTHR34107">
    <property type="entry name" value="SLL0198 PROTEIN-RELATED"/>
    <property type="match status" value="1"/>
</dbReference>
<reference evidence="2 3" key="1">
    <citation type="submission" date="2012-05" db="EMBL/GenBank/DDBJ databases">
        <title>Finished chromosome of genome of Oscillatoria sp. PCC 7112.</title>
        <authorList>
            <consortium name="US DOE Joint Genome Institute"/>
            <person name="Gugger M."/>
            <person name="Coursin T."/>
            <person name="Rippka R."/>
            <person name="Tandeau De Marsac N."/>
            <person name="Huntemann M."/>
            <person name="Wei C.-L."/>
            <person name="Han J."/>
            <person name="Detter J.C."/>
            <person name="Han C."/>
            <person name="Tapia R."/>
            <person name="Davenport K."/>
            <person name="Daligault H."/>
            <person name="Erkkila T."/>
            <person name="Gu W."/>
            <person name="Munk A.C.C."/>
            <person name="Teshima H."/>
            <person name="Xu Y."/>
            <person name="Chain P."/>
            <person name="Chen A."/>
            <person name="Krypides N."/>
            <person name="Mavromatis K."/>
            <person name="Markowitz V."/>
            <person name="Szeto E."/>
            <person name="Ivanova N."/>
            <person name="Mikhailova N."/>
            <person name="Ovchinnikova G."/>
            <person name="Pagani I."/>
            <person name="Pati A."/>
            <person name="Goodwin L."/>
            <person name="Peters L."/>
            <person name="Pitluck S."/>
            <person name="Woyke T."/>
            <person name="Kerfeld C."/>
        </authorList>
    </citation>
    <scope>NUCLEOTIDE SEQUENCE [LARGE SCALE GENOMIC DNA]</scope>
    <source>
        <strain evidence="2 3">PCC 7112</strain>
    </source>
</reference>
<dbReference type="OrthoDB" id="530973at2"/>
<evidence type="ECO:0000259" key="1">
    <source>
        <dbReference type="Pfam" id="PF05685"/>
    </source>
</evidence>
<dbReference type="KEGG" id="oni:Osc7112_1848"/>
<dbReference type="CDD" id="cd06260">
    <property type="entry name" value="DUF820-like"/>
    <property type="match status" value="1"/>
</dbReference>
<dbReference type="AlphaFoldDB" id="K9VFN9"/>
<dbReference type="PANTHER" id="PTHR34107:SF4">
    <property type="entry name" value="SLL1222 PROTEIN"/>
    <property type="match status" value="1"/>
</dbReference>
<keyword evidence="3" id="KW-1185">Reference proteome</keyword>
<dbReference type="InterPro" id="IPR008538">
    <property type="entry name" value="Uma2"/>
</dbReference>
<dbReference type="HOGENOM" id="CLU_076312_3_2_3"/>
<dbReference type="InterPro" id="IPR012296">
    <property type="entry name" value="Nuclease_put_TT1808"/>
</dbReference>
<name>K9VFN9_9CYAN</name>
<dbReference type="Gene3D" id="3.90.1570.10">
    <property type="entry name" value="tt1808, chain A"/>
    <property type="match status" value="1"/>
</dbReference>
<dbReference type="Proteomes" id="UP000010478">
    <property type="component" value="Chromosome"/>
</dbReference>
<dbReference type="EMBL" id="CP003614">
    <property type="protein sequence ID" value="AFZ06334.1"/>
    <property type="molecule type" value="Genomic_DNA"/>
</dbReference>
<evidence type="ECO:0000313" key="2">
    <source>
        <dbReference type="EMBL" id="AFZ06334.1"/>
    </source>
</evidence>
<gene>
    <name evidence="2" type="ORF">Osc7112_1848</name>
</gene>